<dbReference type="AlphaFoldDB" id="A0A1Y0E6Z0"/>
<keyword evidence="2" id="KW-1185">Reference proteome</keyword>
<dbReference type="OrthoDB" id="7866512at2"/>
<reference evidence="1 2" key="1">
    <citation type="submission" date="2017-05" db="EMBL/GenBank/DDBJ databases">
        <title>Genome Sequence of Loktanella vestfoldensis Strain SMR4r Isolated from a Culture of the Diatom Skeletonema marinoi.</title>
        <authorList>
            <person name="Topel M."/>
            <person name="Pinder M.I.M."/>
            <person name="Johansson O.N."/>
            <person name="Kourtchenko O."/>
            <person name="Godhe A."/>
            <person name="Clarke A.K."/>
        </authorList>
    </citation>
    <scope>NUCLEOTIDE SEQUENCE [LARGE SCALE GENOMIC DNA]</scope>
    <source>
        <strain evidence="1 2">SMR4r</strain>
    </source>
</reference>
<proteinExistence type="predicted"/>
<evidence type="ECO:0000313" key="1">
    <source>
        <dbReference type="EMBL" id="ART99373.1"/>
    </source>
</evidence>
<sequence length="67" mass="7967">MKRRLLQEVYLLGYGGWRMPRVLRRMAAGTQWHRAWLCGFLGCFTQQDGRNGTPLTHPQRLRRLRAQ</sequence>
<organism evidence="1 2">
    <name type="scientific">Yoonia vestfoldensis</name>
    <dbReference type="NCBI Taxonomy" id="245188"/>
    <lineage>
        <taxon>Bacteria</taxon>
        <taxon>Pseudomonadati</taxon>
        <taxon>Pseudomonadota</taxon>
        <taxon>Alphaproteobacteria</taxon>
        <taxon>Rhodobacterales</taxon>
        <taxon>Paracoccaceae</taxon>
        <taxon>Yoonia</taxon>
    </lineage>
</organism>
<dbReference type="EMBL" id="CP021431">
    <property type="protein sequence ID" value="ART99373.1"/>
    <property type="molecule type" value="Genomic_DNA"/>
</dbReference>
<name>A0A1Y0E6Z0_9RHOB</name>
<gene>
    <name evidence="1" type="ORF">LOKVESSMR4R_00025</name>
</gene>
<dbReference type="Proteomes" id="UP000195273">
    <property type="component" value="Chromosome"/>
</dbReference>
<evidence type="ECO:0000313" key="2">
    <source>
        <dbReference type="Proteomes" id="UP000195273"/>
    </source>
</evidence>
<protein>
    <submittedName>
        <fullName evidence="1">Uncharacterized protein</fullName>
    </submittedName>
</protein>
<dbReference type="KEGG" id="lvs:LOKVESSMR4R_00025"/>
<accession>A0A1Y0E6Z0</accession>
<dbReference type="RefSeq" id="WP_087205629.1">
    <property type="nucleotide sequence ID" value="NZ_CP021431.1"/>
</dbReference>